<sequence>MATPHITAEKGDFAPAVLMPGDPKRAQRMAEALLTDARKVTDVRGIGGYTGLYRGKPLSVMASGMGQPSLAIYATELYSFYDVERIVRVGTMGGLAADASPGDVVIALGAHTDSSIVGGVVPGIHFSATASWNLLRAAVEAAGDDPQVKVGTVVSRDRFYGNPIEQTKRLAEIGTLGVEMEAAGLYTIAAELGKEALAVLTISDLLFDPSRDMTAEERESKFSKALSIAAAAAVG</sequence>
<evidence type="ECO:0000256" key="1">
    <source>
        <dbReference type="ARBA" id="ARBA00011888"/>
    </source>
</evidence>
<dbReference type="PANTHER" id="PTHR43691">
    <property type="entry name" value="URIDINE PHOSPHORYLASE"/>
    <property type="match status" value="1"/>
</dbReference>
<dbReference type="Proteomes" id="UP000078368">
    <property type="component" value="Unassembled WGS sequence"/>
</dbReference>
<dbReference type="NCBIfam" id="NF004489">
    <property type="entry name" value="PRK05819.1"/>
    <property type="match status" value="1"/>
</dbReference>
<dbReference type="RefSeq" id="WP_009198875.1">
    <property type="nucleotide sequence ID" value="NZ_LVZK01000001.1"/>
</dbReference>
<dbReference type="GO" id="GO:0005829">
    <property type="term" value="C:cytosol"/>
    <property type="evidence" value="ECO:0007669"/>
    <property type="project" value="TreeGrafter"/>
</dbReference>
<keyword evidence="8" id="KW-1185">Reference proteome</keyword>
<dbReference type="InterPro" id="IPR004402">
    <property type="entry name" value="DeoD-type"/>
</dbReference>
<dbReference type="EMBL" id="LVZK01000001">
    <property type="protein sequence ID" value="OAP86795.1"/>
    <property type="molecule type" value="Genomic_DNA"/>
</dbReference>
<dbReference type="Pfam" id="PF01048">
    <property type="entry name" value="PNP_UDP_1"/>
    <property type="match status" value="1"/>
</dbReference>
<reference evidence="7 8" key="1">
    <citation type="submission" date="2016-04" db="EMBL/GenBank/DDBJ databases">
        <title>Peptidophaga gingivicola gen. nov., sp. nov., isolated from human subgingival plaque.</title>
        <authorList>
            <person name="Beall C.J."/>
            <person name="Mokrzan E.M."/>
            <person name="Griffen A.L."/>
            <person name="Leys E.J."/>
        </authorList>
    </citation>
    <scope>NUCLEOTIDE SEQUENCE [LARGE SCALE GENOMIC DNA]</scope>
    <source>
        <strain evidence="7 8">BA112</strain>
    </source>
</reference>
<evidence type="ECO:0000313" key="8">
    <source>
        <dbReference type="Proteomes" id="UP000078368"/>
    </source>
</evidence>
<gene>
    <name evidence="7" type="primary">deoD</name>
    <name evidence="7" type="ORF">A4H34_06715</name>
</gene>
<dbReference type="EC" id="2.4.2.3" evidence="1"/>
<dbReference type="STRING" id="1823756.A4H34_06715"/>
<dbReference type="PANTHER" id="PTHR43691:SF11">
    <property type="entry name" value="FI09636P-RELATED"/>
    <property type="match status" value="1"/>
</dbReference>
<organism evidence="7 8">
    <name type="scientific">Peptidiphaga gingivicola</name>
    <dbReference type="NCBI Taxonomy" id="2741497"/>
    <lineage>
        <taxon>Bacteria</taxon>
        <taxon>Bacillati</taxon>
        <taxon>Actinomycetota</taxon>
        <taxon>Actinomycetes</taxon>
        <taxon>Actinomycetales</taxon>
        <taxon>Actinomycetaceae</taxon>
        <taxon>Peptidiphaga</taxon>
    </lineage>
</organism>
<dbReference type="CDD" id="cd09006">
    <property type="entry name" value="PNP_EcPNPI-like"/>
    <property type="match status" value="1"/>
</dbReference>
<dbReference type="SUPFAM" id="SSF53167">
    <property type="entry name" value="Purine and uridine phosphorylases"/>
    <property type="match status" value="1"/>
</dbReference>
<evidence type="ECO:0000256" key="5">
    <source>
        <dbReference type="ARBA" id="ARBA00048447"/>
    </source>
</evidence>
<protein>
    <recommendedName>
        <fullName evidence="2">Uridine phosphorylase</fullName>
        <ecNumber evidence="1">2.4.2.3</ecNumber>
    </recommendedName>
</protein>
<dbReference type="Gene3D" id="3.40.50.1580">
    <property type="entry name" value="Nucleoside phosphorylase domain"/>
    <property type="match status" value="1"/>
</dbReference>
<proteinExistence type="predicted"/>
<dbReference type="GO" id="GO:0009116">
    <property type="term" value="P:nucleoside metabolic process"/>
    <property type="evidence" value="ECO:0007669"/>
    <property type="project" value="InterPro"/>
</dbReference>
<dbReference type="GO" id="GO:0004850">
    <property type="term" value="F:uridine phosphorylase activity"/>
    <property type="evidence" value="ECO:0007669"/>
    <property type="project" value="UniProtKB-EC"/>
</dbReference>
<name>A0A179B5Z2_9ACTO</name>
<evidence type="ECO:0000256" key="2">
    <source>
        <dbReference type="ARBA" id="ARBA00021980"/>
    </source>
</evidence>
<accession>A0A179B5Z2</accession>
<keyword evidence="3" id="KW-0328">Glycosyltransferase</keyword>
<evidence type="ECO:0000313" key="7">
    <source>
        <dbReference type="EMBL" id="OAP86795.1"/>
    </source>
</evidence>
<feature type="domain" description="Nucleoside phosphorylase" evidence="6">
    <location>
        <begin position="16"/>
        <end position="230"/>
    </location>
</feature>
<dbReference type="OrthoDB" id="9782889at2"/>
<comment type="catalytic activity">
    <reaction evidence="5">
        <text>uridine + phosphate = alpha-D-ribose 1-phosphate + uracil</text>
        <dbReference type="Rhea" id="RHEA:24388"/>
        <dbReference type="ChEBI" id="CHEBI:16704"/>
        <dbReference type="ChEBI" id="CHEBI:17568"/>
        <dbReference type="ChEBI" id="CHEBI:43474"/>
        <dbReference type="ChEBI" id="CHEBI:57720"/>
        <dbReference type="EC" id="2.4.2.3"/>
    </reaction>
</comment>
<dbReference type="GO" id="GO:0004731">
    <property type="term" value="F:purine-nucleoside phosphorylase activity"/>
    <property type="evidence" value="ECO:0007669"/>
    <property type="project" value="InterPro"/>
</dbReference>
<dbReference type="AlphaFoldDB" id="A0A179B5Z2"/>
<dbReference type="InterPro" id="IPR000845">
    <property type="entry name" value="Nucleoside_phosphorylase_d"/>
</dbReference>
<evidence type="ECO:0000256" key="4">
    <source>
        <dbReference type="ARBA" id="ARBA00022679"/>
    </source>
</evidence>
<evidence type="ECO:0000259" key="6">
    <source>
        <dbReference type="Pfam" id="PF01048"/>
    </source>
</evidence>
<dbReference type="InterPro" id="IPR035994">
    <property type="entry name" value="Nucleoside_phosphorylase_sf"/>
</dbReference>
<evidence type="ECO:0000256" key="3">
    <source>
        <dbReference type="ARBA" id="ARBA00022676"/>
    </source>
</evidence>
<keyword evidence="4" id="KW-0808">Transferase</keyword>
<comment type="caution">
    <text evidence="7">The sequence shown here is derived from an EMBL/GenBank/DDBJ whole genome shotgun (WGS) entry which is preliminary data.</text>
</comment>